<keyword evidence="5 6" id="KW-0472">Membrane</keyword>
<keyword evidence="3 6" id="KW-0812">Transmembrane</keyword>
<accession>A0ABN1N5B1</accession>
<dbReference type="PANTHER" id="PTHR30250">
    <property type="entry name" value="PST FAMILY PREDICTED COLANIC ACID TRANSPORTER"/>
    <property type="match status" value="1"/>
</dbReference>
<evidence type="ECO:0008006" key="9">
    <source>
        <dbReference type="Google" id="ProtNLM"/>
    </source>
</evidence>
<dbReference type="PANTHER" id="PTHR30250:SF11">
    <property type="entry name" value="O-ANTIGEN TRANSPORTER-RELATED"/>
    <property type="match status" value="1"/>
</dbReference>
<proteinExistence type="predicted"/>
<comment type="caution">
    <text evidence="7">The sequence shown here is derived from an EMBL/GenBank/DDBJ whole genome shotgun (WGS) entry which is preliminary data.</text>
</comment>
<reference evidence="7 8" key="1">
    <citation type="journal article" date="2019" name="Int. J. Syst. Evol. Microbiol.">
        <title>The Global Catalogue of Microorganisms (GCM) 10K type strain sequencing project: providing services to taxonomists for standard genome sequencing and annotation.</title>
        <authorList>
            <consortium name="The Broad Institute Genomics Platform"/>
            <consortium name="The Broad Institute Genome Sequencing Center for Infectious Disease"/>
            <person name="Wu L."/>
            <person name="Ma J."/>
        </authorList>
    </citation>
    <scope>NUCLEOTIDE SEQUENCE [LARGE SCALE GENOMIC DNA]</scope>
    <source>
        <strain evidence="7 8">JCM 16112</strain>
    </source>
</reference>
<sequence length="151" mass="17082">MPVVTASVIFSSLYIFFPGLTLEGRTKILAVINTVAAALNLILCLILVKKYGVFGVAISTLITAIFSFMINVFYSNKFYEQKISKPIIFKIIGLSLLSFIISYFISIKNQSISAFNEFFLLKIVLFFIISGATYWILFDKIKNYQISLDDK</sequence>
<feature type="transmembrane region" description="Helical" evidence="6">
    <location>
        <begin position="54"/>
        <end position="75"/>
    </location>
</feature>
<name>A0ABN1N5B1_9BACT</name>
<dbReference type="InterPro" id="IPR050833">
    <property type="entry name" value="Poly_Biosynth_Transport"/>
</dbReference>
<feature type="transmembrane region" description="Helical" evidence="6">
    <location>
        <begin position="6"/>
        <end position="22"/>
    </location>
</feature>
<feature type="transmembrane region" description="Helical" evidence="6">
    <location>
        <begin position="118"/>
        <end position="138"/>
    </location>
</feature>
<dbReference type="EMBL" id="BAAAFI010000047">
    <property type="protein sequence ID" value="GAA0880911.1"/>
    <property type="molecule type" value="Genomic_DNA"/>
</dbReference>
<keyword evidence="4 6" id="KW-1133">Transmembrane helix</keyword>
<evidence type="ECO:0000256" key="1">
    <source>
        <dbReference type="ARBA" id="ARBA00004651"/>
    </source>
</evidence>
<gene>
    <name evidence="7" type="ORF">GCM10009119_38810</name>
</gene>
<keyword evidence="8" id="KW-1185">Reference proteome</keyword>
<feature type="transmembrane region" description="Helical" evidence="6">
    <location>
        <begin position="29"/>
        <end position="48"/>
    </location>
</feature>
<evidence type="ECO:0000256" key="6">
    <source>
        <dbReference type="SAM" id="Phobius"/>
    </source>
</evidence>
<evidence type="ECO:0000313" key="7">
    <source>
        <dbReference type="EMBL" id="GAA0880911.1"/>
    </source>
</evidence>
<comment type="subcellular location">
    <subcellularLocation>
        <location evidence="1">Cell membrane</location>
        <topology evidence="1">Multi-pass membrane protein</topology>
    </subcellularLocation>
</comment>
<evidence type="ECO:0000256" key="4">
    <source>
        <dbReference type="ARBA" id="ARBA00022989"/>
    </source>
</evidence>
<organism evidence="7 8">
    <name type="scientific">Algoriphagus jejuensis</name>
    <dbReference type="NCBI Taxonomy" id="419934"/>
    <lineage>
        <taxon>Bacteria</taxon>
        <taxon>Pseudomonadati</taxon>
        <taxon>Bacteroidota</taxon>
        <taxon>Cytophagia</taxon>
        <taxon>Cytophagales</taxon>
        <taxon>Cyclobacteriaceae</taxon>
        <taxon>Algoriphagus</taxon>
    </lineage>
</organism>
<protein>
    <recommendedName>
        <fullName evidence="9">Polysaccharide biosynthesis protein C-terminal domain-containing protein</fullName>
    </recommendedName>
</protein>
<keyword evidence="2" id="KW-1003">Cell membrane</keyword>
<evidence type="ECO:0000313" key="8">
    <source>
        <dbReference type="Proteomes" id="UP001500469"/>
    </source>
</evidence>
<dbReference type="Proteomes" id="UP001500469">
    <property type="component" value="Unassembled WGS sequence"/>
</dbReference>
<feature type="transmembrane region" description="Helical" evidence="6">
    <location>
        <begin position="87"/>
        <end position="106"/>
    </location>
</feature>
<evidence type="ECO:0000256" key="2">
    <source>
        <dbReference type="ARBA" id="ARBA00022475"/>
    </source>
</evidence>
<evidence type="ECO:0000256" key="5">
    <source>
        <dbReference type="ARBA" id="ARBA00023136"/>
    </source>
</evidence>
<evidence type="ECO:0000256" key="3">
    <source>
        <dbReference type="ARBA" id="ARBA00022692"/>
    </source>
</evidence>